<dbReference type="AlphaFoldDB" id="A0A1C4DF30"/>
<reference evidence="2" key="1">
    <citation type="submission" date="2016-08" db="EMBL/GenBank/DDBJ databases">
        <authorList>
            <person name="Loux V."/>
            <person name="Rue O."/>
        </authorList>
    </citation>
    <scope>NUCLEOTIDE SEQUENCE [LARGE SCALE GENOMIC DNA]</scope>
    <source>
        <strain evidence="2">INRA Bc05-F1</strain>
    </source>
</reference>
<evidence type="ECO:0000313" key="1">
    <source>
        <dbReference type="EMBL" id="SCC29985.1"/>
    </source>
</evidence>
<organism evidence="1 2">
    <name type="scientific">Bacillus wiedmannii</name>
    <dbReference type="NCBI Taxonomy" id="1890302"/>
    <lineage>
        <taxon>Bacteria</taxon>
        <taxon>Bacillati</taxon>
        <taxon>Bacillota</taxon>
        <taxon>Bacilli</taxon>
        <taxon>Bacillales</taxon>
        <taxon>Bacillaceae</taxon>
        <taxon>Bacillus</taxon>
        <taxon>Bacillus cereus group</taxon>
    </lineage>
</organism>
<accession>A0A1C4DF30</accession>
<protein>
    <submittedName>
        <fullName evidence="1">Uncharacterized protein</fullName>
    </submittedName>
</protein>
<evidence type="ECO:0000313" key="2">
    <source>
        <dbReference type="Proteomes" id="UP000196052"/>
    </source>
</evidence>
<gene>
    <name evidence="1" type="ORF">BC05F1_02620</name>
</gene>
<proteinExistence type="predicted"/>
<name>A0A1C4DF30_9BACI</name>
<dbReference type="EMBL" id="FMBE01000013">
    <property type="protein sequence ID" value="SCC29985.1"/>
    <property type="molecule type" value="Genomic_DNA"/>
</dbReference>
<dbReference type="Proteomes" id="UP000196052">
    <property type="component" value="Unassembled WGS sequence"/>
</dbReference>
<sequence>MKMIREDVVEMNYYVSLKEIPNRNVASVRKIIPSYNGEGDLWGTVTCSSTKEK</sequence>